<keyword evidence="2" id="KW-0547">Nucleotide-binding</keyword>
<evidence type="ECO:0008006" key="10">
    <source>
        <dbReference type="Google" id="ProtNLM"/>
    </source>
</evidence>
<dbReference type="Gene3D" id="2.40.50.140">
    <property type="entry name" value="Nucleic acid-binding proteins"/>
    <property type="match status" value="2"/>
</dbReference>
<dbReference type="SUPFAM" id="SSF50249">
    <property type="entry name" value="Nucleic acid-binding proteins"/>
    <property type="match status" value="2"/>
</dbReference>
<dbReference type="InterPro" id="IPR004365">
    <property type="entry name" value="NA-bd_OB_tRNA"/>
</dbReference>
<dbReference type="InterPro" id="IPR012340">
    <property type="entry name" value="NA-bd_OB-fold"/>
</dbReference>
<dbReference type="CDD" id="cd04317">
    <property type="entry name" value="EcAspRS_like_N"/>
    <property type="match status" value="1"/>
</dbReference>
<reference evidence="8" key="2">
    <citation type="submission" date="2015-06" db="UniProtKB">
        <authorList>
            <consortium name="EnsemblMetazoa"/>
        </authorList>
    </citation>
    <scope>IDENTIFICATION</scope>
</reference>
<dbReference type="EMBL" id="CAQQ02001326">
    <property type="status" value="NOT_ANNOTATED_CDS"/>
    <property type="molecule type" value="Genomic_DNA"/>
</dbReference>
<dbReference type="PANTHER" id="PTHR22594:SF5">
    <property type="entry name" value="ASPARTATE--TRNA LIGASE, MITOCHONDRIAL"/>
    <property type="match status" value="1"/>
</dbReference>
<proteinExistence type="predicted"/>
<feature type="domain" description="Aminoacyl-tRNA synthetase class II (D/K/N)" evidence="6">
    <location>
        <begin position="391"/>
        <end position="463"/>
    </location>
</feature>
<keyword evidence="9" id="KW-1185">Reference proteome</keyword>
<dbReference type="GO" id="GO:0004812">
    <property type="term" value="F:aminoacyl-tRNA ligase activity"/>
    <property type="evidence" value="ECO:0007669"/>
    <property type="project" value="UniProtKB-KW"/>
</dbReference>
<evidence type="ECO:0000259" key="7">
    <source>
        <dbReference type="Pfam" id="PF01336"/>
    </source>
</evidence>
<dbReference type="SUPFAM" id="SSF55681">
    <property type="entry name" value="Class II aaRS and biotin synthetases"/>
    <property type="match status" value="1"/>
</dbReference>
<keyword evidence="4" id="KW-0648">Protein biosynthesis</keyword>
<dbReference type="STRING" id="36166.T1GL64"/>
<dbReference type="OMA" id="NQNVVIC"/>
<accession>T1GL64</accession>
<evidence type="ECO:0000313" key="8">
    <source>
        <dbReference type="EnsemblMetazoa" id="MESCA004255-PA"/>
    </source>
</evidence>
<dbReference type="PANTHER" id="PTHR22594">
    <property type="entry name" value="ASPARTYL/LYSYL-TRNA SYNTHETASE"/>
    <property type="match status" value="1"/>
</dbReference>
<dbReference type="GO" id="GO:0005524">
    <property type="term" value="F:ATP binding"/>
    <property type="evidence" value="ECO:0007669"/>
    <property type="project" value="UniProtKB-KW"/>
</dbReference>
<dbReference type="InterPro" id="IPR004364">
    <property type="entry name" value="Aa-tRNA-synt_II"/>
</dbReference>
<dbReference type="Proteomes" id="UP000015102">
    <property type="component" value="Unassembled WGS sequence"/>
</dbReference>
<reference evidence="9" key="1">
    <citation type="submission" date="2013-02" db="EMBL/GenBank/DDBJ databases">
        <authorList>
            <person name="Hughes D."/>
        </authorList>
    </citation>
    <scope>NUCLEOTIDE SEQUENCE</scope>
    <source>
        <strain>Durham</strain>
        <strain evidence="9">NC isolate 2 -- Noor lab</strain>
    </source>
</reference>
<evidence type="ECO:0000313" key="9">
    <source>
        <dbReference type="Proteomes" id="UP000015102"/>
    </source>
</evidence>
<evidence type="ECO:0000256" key="2">
    <source>
        <dbReference type="ARBA" id="ARBA00022741"/>
    </source>
</evidence>
<keyword evidence="1" id="KW-0436">Ligase</keyword>
<dbReference type="InterPro" id="IPR047089">
    <property type="entry name" value="Asp-tRNA-ligase_1_N"/>
</dbReference>
<dbReference type="Pfam" id="PF01336">
    <property type="entry name" value="tRNA_anti-codon"/>
    <property type="match status" value="1"/>
</dbReference>
<name>T1GL64_MEGSC</name>
<evidence type="ECO:0000259" key="6">
    <source>
        <dbReference type="Pfam" id="PF00152"/>
    </source>
</evidence>
<evidence type="ECO:0000256" key="5">
    <source>
        <dbReference type="ARBA" id="ARBA00023146"/>
    </source>
</evidence>
<protein>
    <recommendedName>
        <fullName evidence="10">Aminoacyl-transfer RNA synthetases class-II family profile domain-containing protein</fullName>
    </recommendedName>
</protein>
<dbReference type="InterPro" id="IPR045864">
    <property type="entry name" value="aa-tRNA-synth_II/BPL/LPL"/>
</dbReference>
<keyword evidence="5" id="KW-0030">Aminoacyl-tRNA synthetase</keyword>
<dbReference type="Pfam" id="PF00152">
    <property type="entry name" value="tRNA-synt_2"/>
    <property type="match status" value="1"/>
</dbReference>
<evidence type="ECO:0000256" key="3">
    <source>
        <dbReference type="ARBA" id="ARBA00022840"/>
    </source>
</evidence>
<organism evidence="8 9">
    <name type="scientific">Megaselia scalaris</name>
    <name type="common">Humpbacked fly</name>
    <name type="synonym">Phora scalaris</name>
    <dbReference type="NCBI Taxonomy" id="36166"/>
    <lineage>
        <taxon>Eukaryota</taxon>
        <taxon>Metazoa</taxon>
        <taxon>Ecdysozoa</taxon>
        <taxon>Arthropoda</taxon>
        <taxon>Hexapoda</taxon>
        <taxon>Insecta</taxon>
        <taxon>Pterygota</taxon>
        <taxon>Neoptera</taxon>
        <taxon>Endopterygota</taxon>
        <taxon>Diptera</taxon>
        <taxon>Brachycera</taxon>
        <taxon>Muscomorpha</taxon>
        <taxon>Platypezoidea</taxon>
        <taxon>Phoridae</taxon>
        <taxon>Megaseliini</taxon>
        <taxon>Megaselia</taxon>
    </lineage>
</organism>
<feature type="domain" description="OB" evidence="7">
    <location>
        <begin position="291"/>
        <end position="372"/>
    </location>
</feature>
<dbReference type="Gene3D" id="3.30.930.10">
    <property type="entry name" value="Bira Bifunctional Protein, Domain 2"/>
    <property type="match status" value="1"/>
</dbReference>
<evidence type="ECO:0000256" key="4">
    <source>
        <dbReference type="ARBA" id="ARBA00022917"/>
    </source>
</evidence>
<dbReference type="HOGENOM" id="CLU_577831_0_0_1"/>
<dbReference type="GO" id="GO:0003676">
    <property type="term" value="F:nucleic acid binding"/>
    <property type="evidence" value="ECO:0007669"/>
    <property type="project" value="InterPro"/>
</dbReference>
<dbReference type="EnsemblMetazoa" id="MESCA004255-RA">
    <property type="protein sequence ID" value="MESCA004255-PA"/>
    <property type="gene ID" value="MESCA004255"/>
</dbReference>
<dbReference type="GO" id="GO:0006421">
    <property type="term" value="P:asparaginyl-tRNA aminoacylation"/>
    <property type="evidence" value="ECO:0007669"/>
    <property type="project" value="TreeGrafter"/>
</dbReference>
<sequence length="473" mass="53433">MDLLGGYVGPEKIPSVLCAHLKNCNIGDLVELNGQLFRRTNKFAELRDKTGVVQLIVDEERTKGAQNVSIVNGDIEIQIVSFPNKDNILNSTLQIKSVSQAPQITLKRAYSTMSEANPLGITLSEYKHATTENLIQYFVNRDWTTAELTEHDVGKTVKLIGWLNDFNKNSTQFQQLKDGYGVIQVVALRDEHQKILEIAANSSLLVEVTGRVTKRPTHSVNVKIPTGTIEIQVSTARALGPDDPYDGPVKFKKTKIDSEEIVTNQTAAVNKFTYRTHNCSELRIENVGQKVTLCGWVQFLRMKKFIVLRDGYGVTQVLVPIDNELIHKHINNINFESVIRVQGTVVPRPENMKNPDQETGDIEVRAESIEVLNEAMANLPMDLREHNKAEENLRLTHRYIDLRSPDMQYNLRTRSAVIMKMRECLINKYGFVEVETPTLFRSTPGGAQEFLVPSRRAGKFYSLVRVLNNLSKC</sequence>
<keyword evidence="3" id="KW-0067">ATP-binding</keyword>
<evidence type="ECO:0000256" key="1">
    <source>
        <dbReference type="ARBA" id="ARBA00022598"/>
    </source>
</evidence>
<dbReference type="AlphaFoldDB" id="T1GL64"/>